<dbReference type="Proteomes" id="UP000263900">
    <property type="component" value="Chromosome"/>
</dbReference>
<proteinExistence type="predicted"/>
<dbReference type="SUPFAM" id="SSF56784">
    <property type="entry name" value="HAD-like"/>
    <property type="match status" value="1"/>
</dbReference>
<dbReference type="InterPro" id="IPR036412">
    <property type="entry name" value="HAD-like_sf"/>
</dbReference>
<dbReference type="InterPro" id="IPR006385">
    <property type="entry name" value="HAD_hydro_SerB1"/>
</dbReference>
<dbReference type="GO" id="GO:0016787">
    <property type="term" value="F:hydrolase activity"/>
    <property type="evidence" value="ECO:0007669"/>
    <property type="project" value="UniProtKB-KW"/>
</dbReference>
<dbReference type="OrthoDB" id="9794212at2"/>
<dbReference type="AlphaFoldDB" id="A0A3B7MSZ2"/>
<dbReference type="NCBIfam" id="TIGR01490">
    <property type="entry name" value="HAD-SF-IB-hyp1"/>
    <property type="match status" value="1"/>
</dbReference>
<protein>
    <submittedName>
        <fullName evidence="4">HAD family hydrolase</fullName>
    </submittedName>
</protein>
<evidence type="ECO:0000313" key="4">
    <source>
        <dbReference type="EMBL" id="AXY77674.1"/>
    </source>
</evidence>
<evidence type="ECO:0000256" key="3">
    <source>
        <dbReference type="ARBA" id="ARBA00022842"/>
    </source>
</evidence>
<accession>A0A3B7MSZ2</accession>
<evidence type="ECO:0000313" key="5">
    <source>
        <dbReference type="Proteomes" id="UP000263900"/>
    </source>
</evidence>
<dbReference type="EMBL" id="CP032157">
    <property type="protein sequence ID" value="AXY77674.1"/>
    <property type="molecule type" value="Genomic_DNA"/>
</dbReference>
<keyword evidence="5" id="KW-1185">Reference proteome</keyword>
<dbReference type="Pfam" id="PF12710">
    <property type="entry name" value="HAD"/>
    <property type="match status" value="1"/>
</dbReference>
<dbReference type="NCBIfam" id="TIGR01488">
    <property type="entry name" value="HAD-SF-IB"/>
    <property type="match status" value="1"/>
</dbReference>
<evidence type="ECO:0000256" key="2">
    <source>
        <dbReference type="ARBA" id="ARBA00022801"/>
    </source>
</evidence>
<dbReference type="InterPro" id="IPR050582">
    <property type="entry name" value="HAD-like_SerB"/>
</dbReference>
<keyword evidence="1" id="KW-0479">Metal-binding</keyword>
<organism evidence="4 5">
    <name type="scientific">Paraflavitalea soli</name>
    <dbReference type="NCBI Taxonomy" id="2315862"/>
    <lineage>
        <taxon>Bacteria</taxon>
        <taxon>Pseudomonadati</taxon>
        <taxon>Bacteroidota</taxon>
        <taxon>Chitinophagia</taxon>
        <taxon>Chitinophagales</taxon>
        <taxon>Chitinophagaceae</taxon>
        <taxon>Paraflavitalea</taxon>
    </lineage>
</organism>
<keyword evidence="3" id="KW-0460">Magnesium</keyword>
<name>A0A3B7MSZ2_9BACT</name>
<reference evidence="4 5" key="1">
    <citation type="submission" date="2018-09" db="EMBL/GenBank/DDBJ databases">
        <title>Genome sequencing of strain 6GH32-13.</title>
        <authorList>
            <person name="Weon H.-Y."/>
            <person name="Heo J."/>
            <person name="Kwon S.-W."/>
        </authorList>
    </citation>
    <scope>NUCLEOTIDE SEQUENCE [LARGE SCALE GENOMIC DNA]</scope>
    <source>
        <strain evidence="4 5">5GH32-13</strain>
    </source>
</reference>
<dbReference type="KEGG" id="pseg:D3H65_28460"/>
<dbReference type="InterPro" id="IPR023214">
    <property type="entry name" value="HAD_sf"/>
</dbReference>
<dbReference type="CDD" id="cd02612">
    <property type="entry name" value="HAD_PGPPase"/>
    <property type="match status" value="1"/>
</dbReference>
<gene>
    <name evidence="4" type="ORF">D3H65_28460</name>
</gene>
<dbReference type="Gene3D" id="1.20.1440.100">
    <property type="entry name" value="SG protein - dephosphorylation function"/>
    <property type="match status" value="1"/>
</dbReference>
<dbReference type="PANTHER" id="PTHR43344">
    <property type="entry name" value="PHOSPHOSERINE PHOSPHATASE"/>
    <property type="match status" value="1"/>
</dbReference>
<sequence>MVLALDHAHHQEYPGIHVQKTEIVSQPIAFFDFDGTITTKDTLLEIFKYRHGKARFYLGFLLNSPFLVAYKAGIISNQLAKEMTLKLFFGGMKAEAFNAFCEQFAKEIIPSLVRSKALTEIDKLKKAGAEVVIVSASPENWLQPWCREHQVKLLGTQLEVNNGKITGKIKGNNCHGEEKVRRIREAYDLTAWKEVYCYGDTSGDKPMLALGTHSFYQPFR</sequence>
<dbReference type="Gene3D" id="3.40.50.1000">
    <property type="entry name" value="HAD superfamily/HAD-like"/>
    <property type="match status" value="1"/>
</dbReference>
<dbReference type="GO" id="GO:0046872">
    <property type="term" value="F:metal ion binding"/>
    <property type="evidence" value="ECO:0007669"/>
    <property type="project" value="UniProtKB-KW"/>
</dbReference>
<keyword evidence="2 4" id="KW-0378">Hydrolase</keyword>
<evidence type="ECO:0000256" key="1">
    <source>
        <dbReference type="ARBA" id="ARBA00022723"/>
    </source>
</evidence>
<dbReference type="PANTHER" id="PTHR43344:SF13">
    <property type="entry name" value="PHOSPHATASE RV3661-RELATED"/>
    <property type="match status" value="1"/>
</dbReference>